<evidence type="ECO:0000313" key="2">
    <source>
        <dbReference type="Proteomes" id="UP000199072"/>
    </source>
</evidence>
<dbReference type="AlphaFoldDB" id="A0A1G6ZJB7"/>
<evidence type="ECO:0000313" key="1">
    <source>
        <dbReference type="EMBL" id="SDE01636.1"/>
    </source>
</evidence>
<accession>A0A1G6ZJB7</accession>
<dbReference type="InterPro" id="IPR053842">
    <property type="entry name" value="NikA-like"/>
</dbReference>
<evidence type="ECO:0008006" key="3">
    <source>
        <dbReference type="Google" id="ProtNLM"/>
    </source>
</evidence>
<dbReference type="OrthoDB" id="950459at2"/>
<dbReference type="STRING" id="1391627.SAMN05216464_103346"/>
<proteinExistence type="predicted"/>
<reference evidence="1 2" key="1">
    <citation type="submission" date="2016-10" db="EMBL/GenBank/DDBJ databases">
        <authorList>
            <person name="de Groot N.N."/>
        </authorList>
    </citation>
    <scope>NUCLEOTIDE SEQUENCE [LARGE SCALE GENOMIC DNA]</scope>
    <source>
        <strain evidence="1 2">47C3B</strain>
    </source>
</reference>
<name>A0A1G6ZJB7_9SPHI</name>
<organism evidence="1 2">
    <name type="scientific">Mucilaginibacter pineti</name>
    <dbReference type="NCBI Taxonomy" id="1391627"/>
    <lineage>
        <taxon>Bacteria</taxon>
        <taxon>Pseudomonadati</taxon>
        <taxon>Bacteroidota</taxon>
        <taxon>Sphingobacteriia</taxon>
        <taxon>Sphingobacteriales</taxon>
        <taxon>Sphingobacteriaceae</taxon>
        <taxon>Mucilaginibacter</taxon>
    </lineage>
</organism>
<dbReference type="Proteomes" id="UP000199072">
    <property type="component" value="Unassembled WGS sequence"/>
</dbReference>
<sequence>MATQEDKRIQWKNLRFKPEEYQLLEKQFKKTNFRKLSEYMRSVLLDKPVTVNYRDKAMDDVLEEMILLRQELNAIGNNLNQAMRSINSAHGNADTRLWMNLLSVINTKLEPAINQIKERMNQYADIWSQKLRAAKA</sequence>
<gene>
    <name evidence="1" type="ORF">SAMN05216464_103346</name>
</gene>
<protein>
    <recommendedName>
        <fullName evidence="3">Mobilisation protein (MobC)</fullName>
    </recommendedName>
</protein>
<dbReference type="EMBL" id="FNAI01000003">
    <property type="protein sequence ID" value="SDE01636.1"/>
    <property type="molecule type" value="Genomic_DNA"/>
</dbReference>
<keyword evidence="2" id="KW-1185">Reference proteome</keyword>
<dbReference type="Pfam" id="PF21983">
    <property type="entry name" value="NikA-like"/>
    <property type="match status" value="1"/>
</dbReference>
<dbReference type="RefSeq" id="WP_091148349.1">
    <property type="nucleotide sequence ID" value="NZ_FNAI01000003.1"/>
</dbReference>